<accession>A0ABU7BML2</accession>
<evidence type="ECO:0000256" key="1">
    <source>
        <dbReference type="SAM" id="MobiDB-lite"/>
    </source>
</evidence>
<keyword evidence="3" id="KW-1185">Reference proteome</keyword>
<feature type="region of interest" description="Disordered" evidence="1">
    <location>
        <begin position="48"/>
        <end position="70"/>
    </location>
</feature>
<name>A0ABU7BML2_9TELE</name>
<feature type="region of interest" description="Disordered" evidence="1">
    <location>
        <begin position="1"/>
        <end position="27"/>
    </location>
</feature>
<organism evidence="2 3">
    <name type="scientific">Ataeniobius toweri</name>
    <dbReference type="NCBI Taxonomy" id="208326"/>
    <lineage>
        <taxon>Eukaryota</taxon>
        <taxon>Metazoa</taxon>
        <taxon>Chordata</taxon>
        <taxon>Craniata</taxon>
        <taxon>Vertebrata</taxon>
        <taxon>Euteleostomi</taxon>
        <taxon>Actinopterygii</taxon>
        <taxon>Neopterygii</taxon>
        <taxon>Teleostei</taxon>
        <taxon>Neoteleostei</taxon>
        <taxon>Acanthomorphata</taxon>
        <taxon>Ovalentaria</taxon>
        <taxon>Atherinomorphae</taxon>
        <taxon>Cyprinodontiformes</taxon>
        <taxon>Goodeidae</taxon>
        <taxon>Ataeniobius</taxon>
    </lineage>
</organism>
<evidence type="ECO:0000313" key="3">
    <source>
        <dbReference type="Proteomes" id="UP001345963"/>
    </source>
</evidence>
<protein>
    <submittedName>
        <fullName evidence="2">Uncharacterized protein</fullName>
    </submittedName>
</protein>
<dbReference type="Proteomes" id="UP001345963">
    <property type="component" value="Unassembled WGS sequence"/>
</dbReference>
<proteinExistence type="predicted"/>
<comment type="caution">
    <text evidence="2">The sequence shown here is derived from an EMBL/GenBank/DDBJ whole genome shotgun (WGS) entry which is preliminary data.</text>
</comment>
<evidence type="ECO:0000313" key="2">
    <source>
        <dbReference type="EMBL" id="MED6251692.1"/>
    </source>
</evidence>
<reference evidence="2 3" key="1">
    <citation type="submission" date="2021-07" db="EMBL/GenBank/DDBJ databases">
        <authorList>
            <person name="Palmer J.M."/>
        </authorList>
    </citation>
    <scope>NUCLEOTIDE SEQUENCE [LARGE SCALE GENOMIC DNA]</scope>
    <source>
        <strain evidence="2 3">AT_MEX2019</strain>
        <tissue evidence="2">Muscle</tissue>
    </source>
</reference>
<dbReference type="EMBL" id="JAHUTI010060151">
    <property type="protein sequence ID" value="MED6251692.1"/>
    <property type="molecule type" value="Genomic_DNA"/>
</dbReference>
<feature type="region of interest" description="Disordered" evidence="1">
    <location>
        <begin position="92"/>
        <end position="133"/>
    </location>
</feature>
<feature type="compositionally biased region" description="Basic and acidic residues" evidence="1">
    <location>
        <begin position="123"/>
        <end position="133"/>
    </location>
</feature>
<sequence>MPANRATTKPDMPTGNGCHIHLQSGRASPQIQQLLKEGQQMGNRTANRVQSLTTAPVSKDRPLSTIGGPRGRCPCASHDLSHHAPIMGEGRACRGQSQSFRRPGSGWRIRPPHLGEEVSPGGEAHRRAKVEPA</sequence>
<gene>
    <name evidence="2" type="ORF">ATANTOWER_001413</name>
</gene>